<organism evidence="1 2">
    <name type="scientific">Butyricimonas hominis</name>
    <dbReference type="NCBI Taxonomy" id="2763032"/>
    <lineage>
        <taxon>Bacteria</taxon>
        <taxon>Pseudomonadati</taxon>
        <taxon>Bacteroidota</taxon>
        <taxon>Bacteroidia</taxon>
        <taxon>Bacteroidales</taxon>
        <taxon>Odoribacteraceae</taxon>
        <taxon>Butyricimonas</taxon>
    </lineage>
</organism>
<keyword evidence="2" id="KW-1185">Reference proteome</keyword>
<dbReference type="EMBL" id="JACOOH010000004">
    <property type="protein sequence ID" value="MBC5621442.1"/>
    <property type="molecule type" value="Genomic_DNA"/>
</dbReference>
<evidence type="ECO:0000313" key="1">
    <source>
        <dbReference type="EMBL" id="MBC5621442.1"/>
    </source>
</evidence>
<comment type="caution">
    <text evidence="1">The sequence shown here is derived from an EMBL/GenBank/DDBJ whole genome shotgun (WGS) entry which is preliminary data.</text>
</comment>
<gene>
    <name evidence="1" type="ORF">H8S64_10070</name>
</gene>
<accession>A0ABR7D0K6</accession>
<dbReference type="Proteomes" id="UP000646484">
    <property type="component" value="Unassembled WGS sequence"/>
</dbReference>
<dbReference type="RefSeq" id="WP_186975978.1">
    <property type="nucleotide sequence ID" value="NZ_JACOOH010000004.1"/>
</dbReference>
<evidence type="ECO:0000313" key="2">
    <source>
        <dbReference type="Proteomes" id="UP000646484"/>
    </source>
</evidence>
<reference evidence="1 2" key="1">
    <citation type="submission" date="2020-08" db="EMBL/GenBank/DDBJ databases">
        <title>Genome public.</title>
        <authorList>
            <person name="Liu C."/>
            <person name="Sun Q."/>
        </authorList>
    </citation>
    <scope>NUCLEOTIDE SEQUENCE [LARGE SCALE GENOMIC DNA]</scope>
    <source>
        <strain evidence="1 2">NSJ-56</strain>
    </source>
</reference>
<sequence>MSCLITFSPADAMLSISAREMSVAAFAAVLPPEESPGRAISTSRSLAARCGVSGWSTVSSEQAISASANSN</sequence>
<proteinExistence type="predicted"/>
<name>A0ABR7D0K6_9BACT</name>
<protein>
    <submittedName>
        <fullName evidence="1">Uncharacterized protein</fullName>
    </submittedName>
</protein>